<evidence type="ECO:0000259" key="1">
    <source>
        <dbReference type="Pfam" id="PF18165"/>
    </source>
</evidence>
<evidence type="ECO:0000313" key="2">
    <source>
        <dbReference type="EMBL" id="AZB02385.1"/>
    </source>
</evidence>
<dbReference type="Pfam" id="PF18165">
    <property type="entry name" value="pP_pnuc_1"/>
    <property type="match status" value="1"/>
</dbReference>
<gene>
    <name evidence="2" type="ORF">EG359_20960</name>
</gene>
<evidence type="ECO:0000313" key="3">
    <source>
        <dbReference type="Proteomes" id="UP000279541"/>
    </source>
</evidence>
<dbReference type="EMBL" id="CP033926">
    <property type="protein sequence ID" value="AZB02385.1"/>
    <property type="molecule type" value="Genomic_DNA"/>
</dbReference>
<organism evidence="2 3">
    <name type="scientific">Chryseobacterium joostei</name>
    <dbReference type="NCBI Taxonomy" id="112234"/>
    <lineage>
        <taxon>Bacteria</taxon>
        <taxon>Pseudomonadati</taxon>
        <taxon>Bacteroidota</taxon>
        <taxon>Flavobacteriia</taxon>
        <taxon>Flavobacteriales</taxon>
        <taxon>Weeksellaceae</taxon>
        <taxon>Chryseobacterium group</taxon>
        <taxon>Chryseobacterium</taxon>
    </lineage>
</organism>
<dbReference type="InterPro" id="IPR040556">
    <property type="entry name" value="pP_pnuc_1"/>
</dbReference>
<proteinExistence type="predicted"/>
<accession>A0ABM7BTC4</accession>
<name>A0ABM7BTC4_9FLAO</name>
<sequence>MQKIIEESTKWNQLSKLAYSLNPLHESTNKIIEMQNRLTPVIPTFDFPKFPSFNLPKIDIPSFDGLFNNELLEKLKQIGNIGEKLKNNPELQFAFISNLEILNLTSAVELKESLISDLTDKDIKEKEEILNNNLIPYLENHNLQNLWVGATQVLESANNPDKLRQCLISLRTILEYLIDEKLAPIEELKNSDMFKNNFKKFHAGKKKIEFIKIKREEKIKYFISKFEFGTLEEFTKSEIQYVCDCYSILCNVHQPNVGLSENQVRSLKVKTGITIWLLVYLYNFLEE</sequence>
<protein>
    <recommendedName>
        <fullName evidence="1">Predicted pPIWI-associating nuclease domain-containing protein</fullName>
    </recommendedName>
</protein>
<dbReference type="Proteomes" id="UP000279541">
    <property type="component" value="Chromosome"/>
</dbReference>
<reference evidence="2 3" key="1">
    <citation type="submission" date="2018-11" db="EMBL/GenBank/DDBJ databases">
        <title>Proposal to divide the Flavobacteriaceae and reorganize its genera based on Amino Acid Identity values calculated from whole genome sequences.</title>
        <authorList>
            <person name="Nicholson A.C."/>
            <person name="Gulvik C.A."/>
            <person name="Whitney A.M."/>
            <person name="Humrighouse B.W."/>
            <person name="Bell M."/>
            <person name="Holmes B."/>
            <person name="Steigerwalt A.G."/>
            <person name="Villarma A."/>
            <person name="Sheth M."/>
            <person name="Batra D."/>
            <person name="Pryor J."/>
            <person name="Bernardet J.-F."/>
            <person name="Hugo C."/>
            <person name="Kampfer P."/>
            <person name="Newman J."/>
            <person name="McQuiston J.R."/>
        </authorList>
    </citation>
    <scope>NUCLEOTIDE SEQUENCE [LARGE SCALE GENOMIC DNA]</scope>
    <source>
        <strain evidence="2 3">DSM 16927</strain>
    </source>
</reference>
<keyword evidence="3" id="KW-1185">Reference proteome</keyword>
<feature type="domain" description="Predicted pPIWI-associating nuclease" evidence="1">
    <location>
        <begin position="138"/>
        <end position="252"/>
    </location>
</feature>